<sequence length="325" mass="35936">MHHYIAELGEKILDGGQINYEEALTLGKVHGADLHFLSAYAFKIREVYHGDRVDLCSIVSARTGGCGENCAFCSQSAHHQTDTKVEINLDEAEILQRAKAMEVAGVHRFDIVTSGKGYKLGDPEFTTLLDIFKKLREETKLQLCACLGVIGEAEAQAIRDVGVTRYNHNLETAESFFHQIVSTHSYKEREKTLMEVKKVGMEVCSGGIIGMGETFSQRVEFAFALRDLGVDSIPLNVLNPIPGTPLEDKEPLPPLEIIKTMAMFRFVLPKTNIRFAGGREVNLRSLQALGLVSGINGMLTGNYLTTKGQRISEDLAMIEDLGLKY</sequence>
<comment type="function">
    <text evidence="14 16">Catalyzes the conversion of dethiobiotin (DTB) to biotin by the insertion of a sulfur atom into dethiobiotin via a radical-based mechanism.</text>
</comment>
<evidence type="ECO:0000256" key="3">
    <source>
        <dbReference type="ARBA" id="ARBA00011738"/>
    </source>
</evidence>
<dbReference type="OrthoDB" id="9786826at2"/>
<comment type="cofactor">
    <cofactor evidence="17">
        <name>[2Fe-2S] cluster</name>
        <dbReference type="ChEBI" id="CHEBI:190135"/>
    </cofactor>
    <text evidence="17">Binds 1 [2Fe-2S] cluster. The cluster is coordinated with 3 cysteines and 1 arginine.</text>
</comment>
<comment type="catalytic activity">
    <reaction evidence="13 16">
        <text>(4R,5S)-dethiobiotin + (sulfur carrier)-SH + 2 reduced [2Fe-2S]-[ferredoxin] + 2 S-adenosyl-L-methionine = (sulfur carrier)-H + biotin + 2 5'-deoxyadenosine + 2 L-methionine + 2 oxidized [2Fe-2S]-[ferredoxin]</text>
        <dbReference type="Rhea" id="RHEA:22060"/>
        <dbReference type="Rhea" id="RHEA-COMP:10000"/>
        <dbReference type="Rhea" id="RHEA-COMP:10001"/>
        <dbReference type="Rhea" id="RHEA-COMP:14737"/>
        <dbReference type="Rhea" id="RHEA-COMP:14739"/>
        <dbReference type="ChEBI" id="CHEBI:17319"/>
        <dbReference type="ChEBI" id="CHEBI:29917"/>
        <dbReference type="ChEBI" id="CHEBI:33737"/>
        <dbReference type="ChEBI" id="CHEBI:33738"/>
        <dbReference type="ChEBI" id="CHEBI:57586"/>
        <dbReference type="ChEBI" id="CHEBI:57844"/>
        <dbReference type="ChEBI" id="CHEBI:59789"/>
        <dbReference type="ChEBI" id="CHEBI:64428"/>
        <dbReference type="ChEBI" id="CHEBI:149473"/>
        <dbReference type="EC" id="2.8.1.6"/>
    </reaction>
</comment>
<dbReference type="EMBL" id="FZOJ01000001">
    <property type="protein sequence ID" value="SNR87780.1"/>
    <property type="molecule type" value="Genomic_DNA"/>
</dbReference>
<dbReference type="SFLD" id="SFLDG01060">
    <property type="entry name" value="BATS_domain_containing"/>
    <property type="match status" value="1"/>
</dbReference>
<dbReference type="GO" id="GO:0009102">
    <property type="term" value="P:biotin biosynthetic process"/>
    <property type="evidence" value="ECO:0007669"/>
    <property type="project" value="UniProtKB-UniRule"/>
</dbReference>
<feature type="binding site" evidence="16 17">
    <location>
        <position position="66"/>
    </location>
    <ligand>
        <name>[4Fe-4S] cluster</name>
        <dbReference type="ChEBI" id="CHEBI:49883"/>
        <note>4Fe-4S-S-AdoMet</note>
    </ligand>
</feature>
<dbReference type="SUPFAM" id="SSF102114">
    <property type="entry name" value="Radical SAM enzymes"/>
    <property type="match status" value="1"/>
</dbReference>
<comment type="cofactor">
    <cofactor evidence="16">
        <name>[2Fe-2S] cluster</name>
        <dbReference type="ChEBI" id="CHEBI:190135"/>
    </cofactor>
    <text evidence="16">Binds 1 [2Fe-2S] cluster. The cluster is coordinated with 3 cysteines and 1 arginine.</text>
</comment>
<dbReference type="Gene3D" id="3.20.20.70">
    <property type="entry name" value="Aldolase class I"/>
    <property type="match status" value="1"/>
</dbReference>
<proteinExistence type="inferred from homology"/>
<evidence type="ECO:0000256" key="16">
    <source>
        <dbReference type="HAMAP-Rule" id="MF_01694"/>
    </source>
</evidence>
<keyword evidence="7 16" id="KW-0949">S-adenosyl-L-methionine</keyword>
<evidence type="ECO:0000256" key="6">
    <source>
        <dbReference type="ARBA" id="ARBA00022679"/>
    </source>
</evidence>
<keyword evidence="12 16" id="KW-0411">Iron-sulfur</keyword>
<dbReference type="Pfam" id="PF06968">
    <property type="entry name" value="BATS"/>
    <property type="match status" value="1"/>
</dbReference>
<evidence type="ECO:0000256" key="13">
    <source>
        <dbReference type="ARBA" id="ARBA00051157"/>
    </source>
</evidence>
<dbReference type="Proteomes" id="UP000198304">
    <property type="component" value="Unassembled WGS sequence"/>
</dbReference>
<evidence type="ECO:0000256" key="4">
    <source>
        <dbReference type="ARBA" id="ARBA00012236"/>
    </source>
</evidence>
<dbReference type="UniPathway" id="UPA00078">
    <property type="reaction ID" value="UER00162"/>
</dbReference>
<dbReference type="InterPro" id="IPR024177">
    <property type="entry name" value="Biotin_synthase"/>
</dbReference>
<evidence type="ECO:0000256" key="9">
    <source>
        <dbReference type="ARBA" id="ARBA00022723"/>
    </source>
</evidence>
<comment type="similarity">
    <text evidence="2 16">Belongs to the radical SAM superfamily. Biotin synthase family.</text>
</comment>
<evidence type="ECO:0000313" key="19">
    <source>
        <dbReference type="EMBL" id="SNR87780.1"/>
    </source>
</evidence>
<dbReference type="InterPro" id="IPR002684">
    <property type="entry name" value="Biotin_synth/BioAB"/>
</dbReference>
<comment type="cofactor">
    <cofactor evidence="16 17">
        <name>[4Fe-4S] cluster</name>
        <dbReference type="ChEBI" id="CHEBI:49883"/>
    </cofactor>
    <text evidence="16 17">Binds 1 [4Fe-4S] cluster. The cluster is coordinated with 3 cysteines and an exchangeable S-adenosyl-L-methionine.</text>
</comment>
<feature type="binding site" evidence="16 17">
    <location>
        <position position="204"/>
    </location>
    <ligand>
        <name>[2Fe-2S] cluster</name>
        <dbReference type="ChEBI" id="CHEBI:190135"/>
    </ligand>
</feature>
<dbReference type="PANTHER" id="PTHR22976:SF2">
    <property type="entry name" value="BIOTIN SYNTHASE, MITOCHONDRIAL"/>
    <property type="match status" value="1"/>
</dbReference>
<dbReference type="InterPro" id="IPR006638">
    <property type="entry name" value="Elp3/MiaA/NifB-like_rSAM"/>
</dbReference>
<organism evidence="19 20">
    <name type="scientific">Anaerovirgula multivorans</name>
    <dbReference type="NCBI Taxonomy" id="312168"/>
    <lineage>
        <taxon>Bacteria</taxon>
        <taxon>Bacillati</taxon>
        <taxon>Bacillota</taxon>
        <taxon>Clostridia</taxon>
        <taxon>Peptostreptococcales</taxon>
        <taxon>Natronincolaceae</taxon>
        <taxon>Anaerovirgula</taxon>
    </lineage>
</organism>
<dbReference type="GO" id="GO:0005506">
    <property type="term" value="F:iron ion binding"/>
    <property type="evidence" value="ECO:0007669"/>
    <property type="project" value="UniProtKB-UniRule"/>
</dbReference>
<comment type="pathway">
    <text evidence="1 16">Cofactor biosynthesis; biotin biosynthesis; biotin from 7,8-diaminononanoate: step 2/2.</text>
</comment>
<keyword evidence="8 16" id="KW-0001">2Fe-2S</keyword>
<dbReference type="SMART" id="SM00876">
    <property type="entry name" value="BATS"/>
    <property type="match status" value="1"/>
</dbReference>
<dbReference type="GO" id="GO:0004076">
    <property type="term" value="F:biotin synthase activity"/>
    <property type="evidence" value="ECO:0007669"/>
    <property type="project" value="UniProtKB-UniRule"/>
</dbReference>
<evidence type="ECO:0000256" key="1">
    <source>
        <dbReference type="ARBA" id="ARBA00004942"/>
    </source>
</evidence>
<dbReference type="FunFam" id="3.20.20.70:FF:000026">
    <property type="entry name" value="Biotin synthase"/>
    <property type="match status" value="1"/>
</dbReference>
<dbReference type="NCBIfam" id="TIGR00433">
    <property type="entry name" value="bioB"/>
    <property type="match status" value="1"/>
</dbReference>
<keyword evidence="10 16" id="KW-0093">Biotin biosynthesis</keyword>
<feature type="binding site" evidence="16 17">
    <location>
        <position position="70"/>
    </location>
    <ligand>
        <name>[4Fe-4S] cluster</name>
        <dbReference type="ChEBI" id="CHEBI:49883"/>
        <note>4Fe-4S-S-AdoMet</note>
    </ligand>
</feature>
<evidence type="ECO:0000259" key="18">
    <source>
        <dbReference type="PROSITE" id="PS51918"/>
    </source>
</evidence>
<dbReference type="SMART" id="SM00729">
    <property type="entry name" value="Elp3"/>
    <property type="match status" value="1"/>
</dbReference>
<keyword evidence="6 16" id="KW-0808">Transferase</keyword>
<keyword evidence="9 16" id="KW-0479">Metal-binding</keyword>
<dbReference type="InterPro" id="IPR058240">
    <property type="entry name" value="rSAM_sf"/>
</dbReference>
<evidence type="ECO:0000256" key="15">
    <source>
        <dbReference type="ARBA" id="ARBA00070199"/>
    </source>
</evidence>
<feature type="binding site" evidence="16 17">
    <location>
        <position position="144"/>
    </location>
    <ligand>
        <name>[2Fe-2S] cluster</name>
        <dbReference type="ChEBI" id="CHEBI:190135"/>
    </ligand>
</feature>
<evidence type="ECO:0000256" key="7">
    <source>
        <dbReference type="ARBA" id="ARBA00022691"/>
    </source>
</evidence>
<protein>
    <recommendedName>
        <fullName evidence="15 16">Biotin synthase</fullName>
        <ecNumber evidence="4 16">2.8.1.6</ecNumber>
    </recommendedName>
</protein>
<dbReference type="CDD" id="cd01335">
    <property type="entry name" value="Radical_SAM"/>
    <property type="match status" value="1"/>
</dbReference>
<dbReference type="SFLD" id="SFLDS00029">
    <property type="entry name" value="Radical_SAM"/>
    <property type="match status" value="1"/>
</dbReference>
<dbReference type="HAMAP" id="MF_01694">
    <property type="entry name" value="BioB"/>
    <property type="match status" value="1"/>
</dbReference>
<dbReference type="GO" id="GO:0051539">
    <property type="term" value="F:4 iron, 4 sulfur cluster binding"/>
    <property type="evidence" value="ECO:0007669"/>
    <property type="project" value="UniProtKB-KW"/>
</dbReference>
<name>A0A238ZWS4_9FIRM</name>
<keyword evidence="20" id="KW-1185">Reference proteome</keyword>
<dbReference type="PROSITE" id="PS51918">
    <property type="entry name" value="RADICAL_SAM"/>
    <property type="match status" value="1"/>
</dbReference>
<accession>A0A238ZWS4</accession>
<gene>
    <name evidence="16" type="primary">bioB</name>
    <name evidence="19" type="ORF">SAMN05446037_1001183</name>
</gene>
<dbReference type="SFLD" id="SFLDG01278">
    <property type="entry name" value="biotin_synthase_like"/>
    <property type="match status" value="1"/>
</dbReference>
<feature type="binding site" evidence="16 17">
    <location>
        <position position="274"/>
    </location>
    <ligand>
        <name>[2Fe-2S] cluster</name>
        <dbReference type="ChEBI" id="CHEBI:190135"/>
    </ligand>
</feature>
<dbReference type="InterPro" id="IPR013785">
    <property type="entry name" value="Aldolase_TIM"/>
</dbReference>
<dbReference type="InterPro" id="IPR007197">
    <property type="entry name" value="rSAM"/>
</dbReference>
<dbReference type="PIRSF" id="PIRSF001619">
    <property type="entry name" value="Biotin_synth"/>
    <property type="match status" value="1"/>
</dbReference>
<evidence type="ECO:0000256" key="5">
    <source>
        <dbReference type="ARBA" id="ARBA00022485"/>
    </source>
</evidence>
<dbReference type="Pfam" id="PF04055">
    <property type="entry name" value="Radical_SAM"/>
    <property type="match status" value="1"/>
</dbReference>
<dbReference type="RefSeq" id="WP_089280973.1">
    <property type="nucleotide sequence ID" value="NZ_FZOJ01000001.1"/>
</dbReference>
<reference evidence="20" key="1">
    <citation type="submission" date="2017-06" db="EMBL/GenBank/DDBJ databases">
        <authorList>
            <person name="Varghese N."/>
            <person name="Submissions S."/>
        </authorList>
    </citation>
    <scope>NUCLEOTIDE SEQUENCE [LARGE SCALE GENOMIC DNA]</scope>
    <source>
        <strain evidence="20">SCA</strain>
    </source>
</reference>
<dbReference type="AlphaFoldDB" id="A0A238ZWS4"/>
<evidence type="ECO:0000256" key="10">
    <source>
        <dbReference type="ARBA" id="ARBA00022756"/>
    </source>
</evidence>
<feature type="binding site" evidence="16 17">
    <location>
        <position position="73"/>
    </location>
    <ligand>
        <name>[4Fe-4S] cluster</name>
        <dbReference type="ChEBI" id="CHEBI:49883"/>
        <note>4Fe-4S-S-AdoMet</note>
    </ligand>
</feature>
<evidence type="ECO:0000313" key="20">
    <source>
        <dbReference type="Proteomes" id="UP000198304"/>
    </source>
</evidence>
<evidence type="ECO:0000256" key="17">
    <source>
        <dbReference type="PIRSR" id="PIRSR001619-1"/>
    </source>
</evidence>
<dbReference type="GO" id="GO:0051537">
    <property type="term" value="F:2 iron, 2 sulfur cluster binding"/>
    <property type="evidence" value="ECO:0007669"/>
    <property type="project" value="UniProtKB-KW"/>
</dbReference>
<keyword evidence="11 16" id="KW-0408">Iron</keyword>
<comment type="caution">
    <text evidence="16">Lacks conserved residue(s) required for the propagation of feature annotation.</text>
</comment>
<dbReference type="PANTHER" id="PTHR22976">
    <property type="entry name" value="BIOTIN SYNTHASE"/>
    <property type="match status" value="1"/>
</dbReference>
<evidence type="ECO:0000256" key="11">
    <source>
        <dbReference type="ARBA" id="ARBA00023004"/>
    </source>
</evidence>
<dbReference type="EC" id="2.8.1.6" evidence="4 16"/>
<dbReference type="InterPro" id="IPR010722">
    <property type="entry name" value="BATS_dom"/>
</dbReference>
<evidence type="ECO:0000256" key="8">
    <source>
        <dbReference type="ARBA" id="ARBA00022714"/>
    </source>
</evidence>
<evidence type="ECO:0000256" key="14">
    <source>
        <dbReference type="ARBA" id="ARBA00057568"/>
    </source>
</evidence>
<evidence type="ECO:0000256" key="2">
    <source>
        <dbReference type="ARBA" id="ARBA00010765"/>
    </source>
</evidence>
<evidence type="ECO:0000256" key="12">
    <source>
        <dbReference type="ARBA" id="ARBA00023014"/>
    </source>
</evidence>
<keyword evidence="5 16" id="KW-0004">4Fe-4S</keyword>
<feature type="domain" description="Radical SAM core" evidence="18">
    <location>
        <begin position="48"/>
        <end position="279"/>
    </location>
</feature>
<comment type="subunit">
    <text evidence="3 16">Homodimer.</text>
</comment>